<evidence type="ECO:0000313" key="1">
    <source>
        <dbReference type="EMBL" id="KAK5628228.1"/>
    </source>
</evidence>
<proteinExistence type="predicted"/>
<accession>A0AAN7UFV9</accession>
<organism evidence="1 2">
    <name type="scientific">Xylaria bambusicola</name>
    <dbReference type="NCBI Taxonomy" id="326684"/>
    <lineage>
        <taxon>Eukaryota</taxon>
        <taxon>Fungi</taxon>
        <taxon>Dikarya</taxon>
        <taxon>Ascomycota</taxon>
        <taxon>Pezizomycotina</taxon>
        <taxon>Sordariomycetes</taxon>
        <taxon>Xylariomycetidae</taxon>
        <taxon>Xylariales</taxon>
        <taxon>Xylariaceae</taxon>
        <taxon>Xylaria</taxon>
    </lineage>
</organism>
<reference evidence="1 2" key="1">
    <citation type="submission" date="2023-10" db="EMBL/GenBank/DDBJ databases">
        <title>Draft genome sequence of Xylaria bambusicola isolate GMP-LS, the root and basal stem rot pathogen of sugarcane in Indonesia.</title>
        <authorList>
            <person name="Selvaraj P."/>
            <person name="Muralishankar V."/>
            <person name="Muruganantham S."/>
            <person name="Sp S."/>
            <person name="Haryani S."/>
            <person name="Lau K.J.X."/>
            <person name="Naqvi N.I."/>
        </authorList>
    </citation>
    <scope>NUCLEOTIDE SEQUENCE [LARGE SCALE GENOMIC DNA]</scope>
    <source>
        <strain evidence="1">GMP-LS</strain>
    </source>
</reference>
<dbReference type="Proteomes" id="UP001305414">
    <property type="component" value="Unassembled WGS sequence"/>
</dbReference>
<gene>
    <name evidence="1" type="ORF">RRF57_003943</name>
</gene>
<evidence type="ECO:0000313" key="2">
    <source>
        <dbReference type="Proteomes" id="UP001305414"/>
    </source>
</evidence>
<sequence>MSASKSRMRYCGVLCGRECFGSDRIGITVAYGGKGRPKGATNGPADWARTGWIDWLQTDWMQGVFVESTFLA</sequence>
<dbReference type="AlphaFoldDB" id="A0AAN7UFV9"/>
<protein>
    <submittedName>
        <fullName evidence="1">Uncharacterized protein</fullName>
    </submittedName>
</protein>
<comment type="caution">
    <text evidence="1">The sequence shown here is derived from an EMBL/GenBank/DDBJ whole genome shotgun (WGS) entry which is preliminary data.</text>
</comment>
<keyword evidence="2" id="KW-1185">Reference proteome</keyword>
<dbReference type="EMBL" id="JAWHQM010000008">
    <property type="protein sequence ID" value="KAK5628228.1"/>
    <property type="molecule type" value="Genomic_DNA"/>
</dbReference>
<name>A0AAN7UFV9_9PEZI</name>